<sequence>MNKTFVIVLVILALALAIYNITLLDFNNLFEGESLIACIGVLASFCAIVILLIFNTSRKISEKLKDN</sequence>
<organism evidence="2 3">
    <name type="scientific">Croceitalea vernalis</name>
    <dbReference type="NCBI Taxonomy" id="3075599"/>
    <lineage>
        <taxon>Bacteria</taxon>
        <taxon>Pseudomonadati</taxon>
        <taxon>Bacteroidota</taxon>
        <taxon>Flavobacteriia</taxon>
        <taxon>Flavobacteriales</taxon>
        <taxon>Flavobacteriaceae</taxon>
        <taxon>Croceitalea</taxon>
    </lineage>
</organism>
<keyword evidence="3" id="KW-1185">Reference proteome</keyword>
<dbReference type="RefSeq" id="WP_311386997.1">
    <property type="nucleotide sequence ID" value="NZ_JAVRHU010000001.1"/>
</dbReference>
<feature type="transmembrane region" description="Helical" evidence="1">
    <location>
        <begin position="33"/>
        <end position="54"/>
    </location>
</feature>
<keyword evidence="1" id="KW-0472">Membrane</keyword>
<accession>A0ABU3BEX5</accession>
<reference evidence="2 3" key="1">
    <citation type="submission" date="2023-09" db="EMBL/GenBank/DDBJ databases">
        <authorList>
            <person name="Rey-Velasco X."/>
        </authorList>
    </citation>
    <scope>NUCLEOTIDE SEQUENCE [LARGE SCALE GENOMIC DNA]</scope>
    <source>
        <strain evidence="2 3">P007</strain>
    </source>
</reference>
<evidence type="ECO:0000313" key="2">
    <source>
        <dbReference type="EMBL" id="MDT0620678.1"/>
    </source>
</evidence>
<keyword evidence="1" id="KW-1133">Transmembrane helix</keyword>
<dbReference type="EMBL" id="JAVRHU010000001">
    <property type="protein sequence ID" value="MDT0620678.1"/>
    <property type="molecule type" value="Genomic_DNA"/>
</dbReference>
<gene>
    <name evidence="2" type="ORF">RM520_03515</name>
</gene>
<dbReference type="Proteomes" id="UP001250662">
    <property type="component" value="Unassembled WGS sequence"/>
</dbReference>
<evidence type="ECO:0000256" key="1">
    <source>
        <dbReference type="SAM" id="Phobius"/>
    </source>
</evidence>
<protein>
    <submittedName>
        <fullName evidence="2">Uncharacterized protein</fullName>
    </submittedName>
</protein>
<evidence type="ECO:0000313" key="3">
    <source>
        <dbReference type="Proteomes" id="UP001250662"/>
    </source>
</evidence>
<name>A0ABU3BEX5_9FLAO</name>
<comment type="caution">
    <text evidence="2">The sequence shown here is derived from an EMBL/GenBank/DDBJ whole genome shotgun (WGS) entry which is preliminary data.</text>
</comment>
<proteinExistence type="predicted"/>
<keyword evidence="1" id="KW-0812">Transmembrane</keyword>